<organism evidence="1 2">
    <name type="scientific">Linum tenue</name>
    <dbReference type="NCBI Taxonomy" id="586396"/>
    <lineage>
        <taxon>Eukaryota</taxon>
        <taxon>Viridiplantae</taxon>
        <taxon>Streptophyta</taxon>
        <taxon>Embryophyta</taxon>
        <taxon>Tracheophyta</taxon>
        <taxon>Spermatophyta</taxon>
        <taxon>Magnoliopsida</taxon>
        <taxon>eudicotyledons</taxon>
        <taxon>Gunneridae</taxon>
        <taxon>Pentapetalae</taxon>
        <taxon>rosids</taxon>
        <taxon>fabids</taxon>
        <taxon>Malpighiales</taxon>
        <taxon>Linaceae</taxon>
        <taxon>Linum</taxon>
    </lineage>
</organism>
<sequence length="43" mass="4741">MENEDDHGVDFRSGRHSSLGCPILFEFTCVISSGLVDEYSSFG</sequence>
<dbReference type="Proteomes" id="UP001154282">
    <property type="component" value="Unassembled WGS sequence"/>
</dbReference>
<comment type="caution">
    <text evidence="1">The sequence shown here is derived from an EMBL/GenBank/DDBJ whole genome shotgun (WGS) entry which is preliminary data.</text>
</comment>
<protein>
    <submittedName>
        <fullName evidence="1">Uncharacterized protein</fullName>
    </submittedName>
</protein>
<reference evidence="1" key="1">
    <citation type="submission" date="2022-08" db="EMBL/GenBank/DDBJ databases">
        <authorList>
            <person name="Gutierrez-Valencia J."/>
        </authorList>
    </citation>
    <scope>NUCLEOTIDE SEQUENCE</scope>
</reference>
<name>A0AAV0R9Y3_9ROSI</name>
<dbReference type="EMBL" id="CAMGYJ010000010">
    <property type="protein sequence ID" value="CAI0553956.1"/>
    <property type="molecule type" value="Genomic_DNA"/>
</dbReference>
<evidence type="ECO:0000313" key="1">
    <source>
        <dbReference type="EMBL" id="CAI0553956.1"/>
    </source>
</evidence>
<gene>
    <name evidence="1" type="ORF">LITE_LOCUS47018</name>
</gene>
<dbReference type="AlphaFoldDB" id="A0AAV0R9Y3"/>
<keyword evidence="2" id="KW-1185">Reference proteome</keyword>
<evidence type="ECO:0000313" key="2">
    <source>
        <dbReference type="Proteomes" id="UP001154282"/>
    </source>
</evidence>
<proteinExistence type="predicted"/>
<accession>A0AAV0R9Y3</accession>